<accession>A0A4S2KKT6</accession>
<dbReference type="Pfam" id="PF03221">
    <property type="entry name" value="HTH_Tnp_Tc5"/>
    <property type="match status" value="1"/>
</dbReference>
<dbReference type="InterPro" id="IPR050863">
    <property type="entry name" value="CenT-Element_Derived"/>
</dbReference>
<dbReference type="GO" id="GO:0005634">
    <property type="term" value="C:nucleus"/>
    <property type="evidence" value="ECO:0007669"/>
    <property type="project" value="TreeGrafter"/>
</dbReference>
<dbReference type="PROSITE" id="PS51253">
    <property type="entry name" value="HTH_CENPB"/>
    <property type="match status" value="1"/>
</dbReference>
<evidence type="ECO:0000313" key="3">
    <source>
        <dbReference type="EMBL" id="TGZ48328.1"/>
    </source>
</evidence>
<dbReference type="InterPro" id="IPR004875">
    <property type="entry name" value="DDE_SF_endonuclease_dom"/>
</dbReference>
<dbReference type="PANTHER" id="PTHR19303:SF74">
    <property type="entry name" value="POGO TRANSPOSABLE ELEMENT WITH KRAB DOMAIN"/>
    <property type="match status" value="1"/>
</dbReference>
<evidence type="ECO:0000313" key="4">
    <source>
        <dbReference type="Proteomes" id="UP000310200"/>
    </source>
</evidence>
<protein>
    <recommendedName>
        <fullName evidence="2">HTH CENPB-type domain-containing protein</fullName>
    </recommendedName>
</protein>
<name>A0A4S2KKT6_9HYME</name>
<dbReference type="STRING" id="300112.A0A4S2KKT6"/>
<gene>
    <name evidence="3" type="ORF">DBV15_08634</name>
</gene>
<dbReference type="Pfam" id="PF03184">
    <property type="entry name" value="DDE_1"/>
    <property type="match status" value="1"/>
</dbReference>
<organism evidence="3 4">
    <name type="scientific">Temnothorax longispinosus</name>
    <dbReference type="NCBI Taxonomy" id="300112"/>
    <lineage>
        <taxon>Eukaryota</taxon>
        <taxon>Metazoa</taxon>
        <taxon>Ecdysozoa</taxon>
        <taxon>Arthropoda</taxon>
        <taxon>Hexapoda</taxon>
        <taxon>Insecta</taxon>
        <taxon>Pterygota</taxon>
        <taxon>Neoptera</taxon>
        <taxon>Endopterygota</taxon>
        <taxon>Hymenoptera</taxon>
        <taxon>Apocrita</taxon>
        <taxon>Aculeata</taxon>
        <taxon>Formicoidea</taxon>
        <taxon>Formicidae</taxon>
        <taxon>Myrmicinae</taxon>
        <taxon>Temnothorax</taxon>
    </lineage>
</organism>
<keyword evidence="4" id="KW-1185">Reference proteome</keyword>
<dbReference type="Proteomes" id="UP000310200">
    <property type="component" value="Unassembled WGS sequence"/>
</dbReference>
<dbReference type="PANTHER" id="PTHR19303">
    <property type="entry name" value="TRANSPOSON"/>
    <property type="match status" value="1"/>
</dbReference>
<keyword evidence="1" id="KW-0238">DNA-binding</keyword>
<evidence type="ECO:0000256" key="1">
    <source>
        <dbReference type="ARBA" id="ARBA00023125"/>
    </source>
</evidence>
<evidence type="ECO:0000259" key="2">
    <source>
        <dbReference type="PROSITE" id="PS51253"/>
    </source>
</evidence>
<dbReference type="EMBL" id="QBLH01002501">
    <property type="protein sequence ID" value="TGZ48328.1"/>
    <property type="molecule type" value="Genomic_DNA"/>
</dbReference>
<feature type="domain" description="HTH CENPB-type" evidence="2">
    <location>
        <begin position="28"/>
        <end position="105"/>
    </location>
</feature>
<proteinExistence type="predicted"/>
<sequence length="279" mass="31877">MNIWNASKNYGIPYRTLKRRINKNNFDKGALGRPVALVNHELELVAYIQKMESTGFPPTATAVRKLAFAFALKNNLPNMFNQDKEIAGYDWLRNFMIRHPVLSIRKAEGISIARGLGMCREEVNKYFQLLSKICKENNFFNEPSKIYNVDETGLQLNNDFGKVIATKGSREVHHVTLAEKGETISVIACCNAEGNFLPPYCIFKGKRKRPEFEDDLPPGSRVQMGETSAYVNCQLFLGWLKNHFVPRKRNEKVLLILDGHSSHCSDIKGNIQLDRKKKR</sequence>
<dbReference type="GO" id="GO:0003677">
    <property type="term" value="F:DNA binding"/>
    <property type="evidence" value="ECO:0007669"/>
    <property type="project" value="UniProtKB-KW"/>
</dbReference>
<reference evidence="3 4" key="1">
    <citation type="journal article" date="2019" name="Philos. Trans. R. Soc. Lond., B, Biol. Sci.">
        <title>Ant behaviour and brain gene expression of defending hosts depend on the ecological success of the intruding social parasite.</title>
        <authorList>
            <person name="Kaur R."/>
            <person name="Stoldt M."/>
            <person name="Jongepier E."/>
            <person name="Feldmeyer B."/>
            <person name="Menzel F."/>
            <person name="Bornberg-Bauer E."/>
            <person name="Foitzik S."/>
        </authorList>
    </citation>
    <scope>NUCLEOTIDE SEQUENCE [LARGE SCALE GENOMIC DNA]</scope>
    <source>
        <tissue evidence="3">Whole body</tissue>
    </source>
</reference>
<dbReference type="InterPro" id="IPR006600">
    <property type="entry name" value="HTH_CenpB_DNA-bd_dom"/>
</dbReference>
<dbReference type="AlphaFoldDB" id="A0A4S2KKT6"/>
<comment type="caution">
    <text evidence="3">The sequence shown here is derived from an EMBL/GenBank/DDBJ whole genome shotgun (WGS) entry which is preliminary data.</text>
</comment>